<keyword evidence="4" id="KW-0808">Transferase</keyword>
<evidence type="ECO:0000256" key="10">
    <source>
        <dbReference type="ARBA" id="ARBA00047899"/>
    </source>
</evidence>
<dbReference type="InterPro" id="IPR000687">
    <property type="entry name" value="RIO_kinase"/>
</dbReference>
<comment type="catalytic activity">
    <reaction evidence="11">
        <text>L-seryl-[protein] + ATP = O-phospho-L-seryl-[protein] + ADP + H(+)</text>
        <dbReference type="Rhea" id="RHEA:17989"/>
        <dbReference type="Rhea" id="RHEA-COMP:9863"/>
        <dbReference type="Rhea" id="RHEA-COMP:11604"/>
        <dbReference type="ChEBI" id="CHEBI:15378"/>
        <dbReference type="ChEBI" id="CHEBI:29999"/>
        <dbReference type="ChEBI" id="CHEBI:30616"/>
        <dbReference type="ChEBI" id="CHEBI:83421"/>
        <dbReference type="ChEBI" id="CHEBI:456216"/>
        <dbReference type="EC" id="2.7.11.1"/>
    </reaction>
</comment>
<comment type="caution">
    <text evidence="13">The sequence shown here is derived from an EMBL/GenBank/DDBJ whole genome shotgun (WGS) entry which is preliminary data.</text>
</comment>
<evidence type="ECO:0000256" key="5">
    <source>
        <dbReference type="ARBA" id="ARBA00022723"/>
    </source>
</evidence>
<keyword evidence="5" id="KW-0479">Metal-binding</keyword>
<dbReference type="SUPFAM" id="SSF56112">
    <property type="entry name" value="Protein kinase-like (PK-like)"/>
    <property type="match status" value="1"/>
</dbReference>
<dbReference type="Pfam" id="PF01163">
    <property type="entry name" value="RIO1"/>
    <property type="match status" value="1"/>
</dbReference>
<keyword evidence="6" id="KW-0547">Nucleotide-binding</keyword>
<dbReference type="GO" id="GO:0004674">
    <property type="term" value="F:protein serine/threonine kinase activity"/>
    <property type="evidence" value="ECO:0007669"/>
    <property type="project" value="UniProtKB-KW"/>
</dbReference>
<dbReference type="GO" id="GO:0046872">
    <property type="term" value="F:metal ion binding"/>
    <property type="evidence" value="ECO:0007669"/>
    <property type="project" value="UniProtKB-KW"/>
</dbReference>
<evidence type="ECO:0000256" key="3">
    <source>
        <dbReference type="ARBA" id="ARBA00022527"/>
    </source>
</evidence>
<dbReference type="AlphaFoldDB" id="A0A6B1DTU3"/>
<evidence type="ECO:0000256" key="2">
    <source>
        <dbReference type="ARBA" id="ARBA00012513"/>
    </source>
</evidence>
<accession>A0A6B1DTU3</accession>
<dbReference type="InterPro" id="IPR008266">
    <property type="entry name" value="Tyr_kinase_AS"/>
</dbReference>
<evidence type="ECO:0000256" key="9">
    <source>
        <dbReference type="ARBA" id="ARBA00022842"/>
    </source>
</evidence>
<dbReference type="Gene3D" id="3.30.200.20">
    <property type="entry name" value="Phosphorylase Kinase, domain 1"/>
    <property type="match status" value="1"/>
</dbReference>
<dbReference type="Gene3D" id="1.10.510.10">
    <property type="entry name" value="Transferase(Phosphotransferase) domain 1"/>
    <property type="match status" value="1"/>
</dbReference>
<keyword evidence="9" id="KW-0460">Magnesium</keyword>
<evidence type="ECO:0000256" key="7">
    <source>
        <dbReference type="ARBA" id="ARBA00022777"/>
    </source>
</evidence>
<keyword evidence="7" id="KW-0418">Kinase</keyword>
<organism evidence="13">
    <name type="scientific">Caldilineaceae bacterium SB0662_bin_9</name>
    <dbReference type="NCBI Taxonomy" id="2605258"/>
    <lineage>
        <taxon>Bacteria</taxon>
        <taxon>Bacillati</taxon>
        <taxon>Chloroflexota</taxon>
        <taxon>Caldilineae</taxon>
        <taxon>Caldilineales</taxon>
        <taxon>Caldilineaceae</taxon>
    </lineage>
</organism>
<reference evidence="13" key="1">
    <citation type="submission" date="2019-09" db="EMBL/GenBank/DDBJ databases">
        <title>Characterisation of the sponge microbiome using genome-centric metagenomics.</title>
        <authorList>
            <person name="Engelberts J.P."/>
            <person name="Robbins S.J."/>
            <person name="De Goeij J.M."/>
            <person name="Aranda M."/>
            <person name="Bell S.C."/>
            <person name="Webster N.S."/>
        </authorList>
    </citation>
    <scope>NUCLEOTIDE SEQUENCE</scope>
    <source>
        <strain evidence="13">SB0662_bin_9</strain>
    </source>
</reference>
<protein>
    <recommendedName>
        <fullName evidence="2">non-specific serine/threonine protein kinase</fullName>
        <ecNumber evidence="2">2.7.11.1</ecNumber>
    </recommendedName>
</protein>
<comment type="similarity">
    <text evidence="1">Belongs to the protein kinase superfamily. RIO-type Ser/Thr kinase family.</text>
</comment>
<evidence type="ECO:0000256" key="4">
    <source>
        <dbReference type="ARBA" id="ARBA00022679"/>
    </source>
</evidence>
<dbReference type="InterPro" id="IPR051272">
    <property type="entry name" value="RIO-type_Ser/Thr_kinase"/>
</dbReference>
<keyword evidence="3" id="KW-0723">Serine/threonine-protein kinase</keyword>
<evidence type="ECO:0000313" key="13">
    <source>
        <dbReference type="EMBL" id="MYD90681.1"/>
    </source>
</evidence>
<dbReference type="EMBL" id="VXPY01000072">
    <property type="protein sequence ID" value="MYD90681.1"/>
    <property type="molecule type" value="Genomic_DNA"/>
</dbReference>
<dbReference type="InterPro" id="IPR018934">
    <property type="entry name" value="RIO_dom"/>
</dbReference>
<feature type="domain" description="RIO kinase" evidence="12">
    <location>
        <begin position="60"/>
        <end position="325"/>
    </location>
</feature>
<comment type="catalytic activity">
    <reaction evidence="10">
        <text>L-threonyl-[protein] + ATP = O-phospho-L-threonyl-[protein] + ADP + H(+)</text>
        <dbReference type="Rhea" id="RHEA:46608"/>
        <dbReference type="Rhea" id="RHEA-COMP:11060"/>
        <dbReference type="Rhea" id="RHEA-COMP:11605"/>
        <dbReference type="ChEBI" id="CHEBI:15378"/>
        <dbReference type="ChEBI" id="CHEBI:30013"/>
        <dbReference type="ChEBI" id="CHEBI:30616"/>
        <dbReference type="ChEBI" id="CHEBI:61977"/>
        <dbReference type="ChEBI" id="CHEBI:456216"/>
        <dbReference type="EC" id="2.7.11.1"/>
    </reaction>
</comment>
<evidence type="ECO:0000256" key="6">
    <source>
        <dbReference type="ARBA" id="ARBA00022741"/>
    </source>
</evidence>
<sequence>MTAQYQDDWNDYEEEGWEAYAEEHDPDFQHDQKLIRRPPKAKFENKVPFRENWRYKIEEEVRRSITGEFETTYRPGQVERRWLMGALRPFFVNGLVDDILSKVKGGKDADVYRCSLTAPDGSLDLFAAKTYRPRSHRTMRNDMVYREGRDVLALGTNVSSRQDKRLLRAMLKRSDYGKQAQQTSWLLYERHALTVLKEVGADVPEPFDAADNAILMEFIGDEQVAAPTLNEVRLDSSEVKSSFDQVMHNVELMLTNGFIHGDLSAHNLLFWDDRVVVIDFPQVVPVTGNKQAYSLLERDVERVCQYWARYGLRRDPERLTRSLWGNWSQVRHEDVMADLSKALAEMEEDDEDPDEDWEYA</sequence>
<evidence type="ECO:0000256" key="8">
    <source>
        <dbReference type="ARBA" id="ARBA00022840"/>
    </source>
</evidence>
<dbReference type="GO" id="GO:0005524">
    <property type="term" value="F:ATP binding"/>
    <property type="evidence" value="ECO:0007669"/>
    <property type="project" value="UniProtKB-KW"/>
</dbReference>
<evidence type="ECO:0000259" key="12">
    <source>
        <dbReference type="SMART" id="SM00090"/>
    </source>
</evidence>
<proteinExistence type="inferred from homology"/>
<dbReference type="PANTHER" id="PTHR45723">
    <property type="entry name" value="SERINE/THREONINE-PROTEIN KINASE RIO1"/>
    <property type="match status" value="1"/>
</dbReference>
<keyword evidence="8" id="KW-0067">ATP-binding</keyword>
<dbReference type="SMART" id="SM00090">
    <property type="entry name" value="RIO"/>
    <property type="match status" value="1"/>
</dbReference>
<dbReference type="EC" id="2.7.11.1" evidence="2"/>
<name>A0A6B1DTU3_9CHLR</name>
<evidence type="ECO:0000256" key="1">
    <source>
        <dbReference type="ARBA" id="ARBA00009196"/>
    </source>
</evidence>
<dbReference type="PROSITE" id="PS00109">
    <property type="entry name" value="PROTEIN_KINASE_TYR"/>
    <property type="match status" value="1"/>
</dbReference>
<dbReference type="InterPro" id="IPR011009">
    <property type="entry name" value="Kinase-like_dom_sf"/>
</dbReference>
<gene>
    <name evidence="13" type="ORF">F4Y08_10160</name>
</gene>
<evidence type="ECO:0000256" key="11">
    <source>
        <dbReference type="ARBA" id="ARBA00048679"/>
    </source>
</evidence>